<reference evidence="1 2" key="1">
    <citation type="submission" date="2019-06" db="EMBL/GenBank/DDBJ databases">
        <title>Whole genome shotgun sequence of Pseudonocardia hydrocarbonoxydans NBRC 14498.</title>
        <authorList>
            <person name="Hosoyama A."/>
            <person name="Uohara A."/>
            <person name="Ohji S."/>
            <person name="Ichikawa N."/>
        </authorList>
    </citation>
    <scope>NUCLEOTIDE SEQUENCE [LARGE SCALE GENOMIC DNA]</scope>
    <source>
        <strain evidence="1 2">NBRC 14498</strain>
    </source>
</reference>
<dbReference type="InterPro" id="IPR054058">
    <property type="entry name" value="HTH_67"/>
</dbReference>
<comment type="caution">
    <text evidence="1">The sequence shown here is derived from an EMBL/GenBank/DDBJ whole genome shotgun (WGS) entry which is preliminary data.</text>
</comment>
<dbReference type="Proteomes" id="UP000320338">
    <property type="component" value="Unassembled WGS sequence"/>
</dbReference>
<organism evidence="1 2">
    <name type="scientific">Pseudonocardia hydrocarbonoxydans</name>
    <dbReference type="NCBI Taxonomy" id="76726"/>
    <lineage>
        <taxon>Bacteria</taxon>
        <taxon>Bacillati</taxon>
        <taxon>Actinomycetota</taxon>
        <taxon>Actinomycetes</taxon>
        <taxon>Pseudonocardiales</taxon>
        <taxon>Pseudonocardiaceae</taxon>
        <taxon>Pseudonocardia</taxon>
    </lineage>
</organism>
<evidence type="ECO:0000313" key="1">
    <source>
        <dbReference type="EMBL" id="GEC18973.1"/>
    </source>
</evidence>
<dbReference type="RefSeq" id="WP_373865357.1">
    <property type="nucleotide sequence ID" value="NZ_BAAARZ010000001.1"/>
</dbReference>
<dbReference type="NCBIfam" id="NF047719">
    <property type="entry name" value="SCO6745_fam_HTH"/>
    <property type="match status" value="1"/>
</dbReference>
<dbReference type="Pfam" id="PF21863">
    <property type="entry name" value="HTH_67"/>
    <property type="match status" value="1"/>
</dbReference>
<name>A0A4Y3WJF3_9PSEU</name>
<sequence length="285" mass="29550">MDIRDSGRLARALEPLHAMIYFAPETEQLLTAAGLKPGRMSYFAGRAAPMGAVGPGVVAATFYNFNPTLVARSIPDAWTLASPESLVAARFAAADAALRRMLGEEVVASLEVAEAAALARQAAESCAVDGRPLAAGHLDLEWPTVPHLVLWHALSILREHRGDGHIAVLSGAGLSGLEALVTYTATGRGFVTSFAMASRGWSQEQWDGAVAGLADRGLLTSDGALTEGGAALRKGIESDTDRLGAGPWEHLGAEGAARLGDIGGVLVRALLAAGCFPDGVFATTR</sequence>
<dbReference type="EMBL" id="BJNG01000012">
    <property type="protein sequence ID" value="GEC18973.1"/>
    <property type="molecule type" value="Genomic_DNA"/>
</dbReference>
<evidence type="ECO:0000313" key="2">
    <source>
        <dbReference type="Proteomes" id="UP000320338"/>
    </source>
</evidence>
<accession>A0A4Y3WJF3</accession>
<keyword evidence="2" id="KW-1185">Reference proteome</keyword>
<proteinExistence type="predicted"/>
<evidence type="ECO:0008006" key="3">
    <source>
        <dbReference type="Google" id="ProtNLM"/>
    </source>
</evidence>
<gene>
    <name evidence="1" type="ORF">PHY01_12560</name>
</gene>
<protein>
    <recommendedName>
        <fullName evidence="3">SalK</fullName>
    </recommendedName>
</protein>
<dbReference type="AlphaFoldDB" id="A0A4Y3WJF3"/>